<gene>
    <name evidence="1" type="ORF">LCGC14_1903930</name>
</gene>
<name>A0A0F9GJ06_9ZZZZ</name>
<protein>
    <submittedName>
        <fullName evidence="1">Uncharacterized protein</fullName>
    </submittedName>
</protein>
<sequence length="230" mass="26409">MTDESEKNEKFGGKPYGEIVCPFWTDSKIMEKANFDANHPSVCSKCWNKYDYSCYYPKFFDCDQYEEMLKTIDPKYLKSLINIMRTGTDFIFIISTDKKTEKTDDDMPICSECNSNNAVKIDNNDGYYFCSTCENEFYIGGKKFTCPDCGISSNARVHGEKEVYYCLSCESSFYTKKPSTIDKPRNIGTLKYNGVYINVLTYEKGKSISFSIGDGTKHDIAIIINEDEEF</sequence>
<dbReference type="AlphaFoldDB" id="A0A0F9GJ06"/>
<organism evidence="1">
    <name type="scientific">marine sediment metagenome</name>
    <dbReference type="NCBI Taxonomy" id="412755"/>
    <lineage>
        <taxon>unclassified sequences</taxon>
        <taxon>metagenomes</taxon>
        <taxon>ecological metagenomes</taxon>
    </lineage>
</organism>
<accession>A0A0F9GJ06</accession>
<dbReference type="EMBL" id="LAZR01019988">
    <property type="protein sequence ID" value="KKL90516.1"/>
    <property type="molecule type" value="Genomic_DNA"/>
</dbReference>
<proteinExistence type="predicted"/>
<comment type="caution">
    <text evidence="1">The sequence shown here is derived from an EMBL/GenBank/DDBJ whole genome shotgun (WGS) entry which is preliminary data.</text>
</comment>
<evidence type="ECO:0000313" key="1">
    <source>
        <dbReference type="EMBL" id="KKL90516.1"/>
    </source>
</evidence>
<reference evidence="1" key="1">
    <citation type="journal article" date="2015" name="Nature">
        <title>Complex archaea that bridge the gap between prokaryotes and eukaryotes.</title>
        <authorList>
            <person name="Spang A."/>
            <person name="Saw J.H."/>
            <person name="Jorgensen S.L."/>
            <person name="Zaremba-Niedzwiedzka K."/>
            <person name="Martijn J."/>
            <person name="Lind A.E."/>
            <person name="van Eijk R."/>
            <person name="Schleper C."/>
            <person name="Guy L."/>
            <person name="Ettema T.J."/>
        </authorList>
    </citation>
    <scope>NUCLEOTIDE SEQUENCE</scope>
</reference>